<reference evidence="4 5" key="1">
    <citation type="submission" date="2018-07" db="EMBL/GenBank/DDBJ databases">
        <title>Genome analysis of Larkinella rosea.</title>
        <authorList>
            <person name="Zhou Z."/>
            <person name="Wang G."/>
        </authorList>
    </citation>
    <scope>NUCLEOTIDE SEQUENCE [LARGE SCALE GENOMIC DNA]</scope>
    <source>
        <strain evidence="5">zzj9</strain>
    </source>
</reference>
<protein>
    <submittedName>
        <fullName evidence="4">DUF4974 domain-containing protein</fullName>
    </submittedName>
</protein>
<dbReference type="GO" id="GO:0016989">
    <property type="term" value="F:sigma factor antagonist activity"/>
    <property type="evidence" value="ECO:0007669"/>
    <property type="project" value="TreeGrafter"/>
</dbReference>
<keyword evidence="1" id="KW-0472">Membrane</keyword>
<dbReference type="Pfam" id="PF16344">
    <property type="entry name" value="FecR_C"/>
    <property type="match status" value="1"/>
</dbReference>
<evidence type="ECO:0000313" key="5">
    <source>
        <dbReference type="Proteomes" id="UP000253383"/>
    </source>
</evidence>
<dbReference type="AlphaFoldDB" id="A0A368JVD5"/>
<evidence type="ECO:0000259" key="2">
    <source>
        <dbReference type="Pfam" id="PF04773"/>
    </source>
</evidence>
<dbReference type="Gene3D" id="2.60.120.1440">
    <property type="match status" value="1"/>
</dbReference>
<dbReference type="Gene3D" id="3.55.50.30">
    <property type="match status" value="1"/>
</dbReference>
<feature type="domain" description="FecR protein" evidence="2">
    <location>
        <begin position="121"/>
        <end position="217"/>
    </location>
</feature>
<dbReference type="Proteomes" id="UP000253383">
    <property type="component" value="Unassembled WGS sequence"/>
</dbReference>
<dbReference type="PANTHER" id="PTHR30273">
    <property type="entry name" value="PERIPLASMIC SIGNAL SENSOR AND SIGMA FACTOR ACTIVATOR FECR-RELATED"/>
    <property type="match status" value="1"/>
</dbReference>
<proteinExistence type="predicted"/>
<keyword evidence="5" id="KW-1185">Reference proteome</keyword>
<feature type="transmembrane region" description="Helical" evidence="1">
    <location>
        <begin position="96"/>
        <end position="113"/>
    </location>
</feature>
<dbReference type="PIRSF" id="PIRSF018266">
    <property type="entry name" value="FecR"/>
    <property type="match status" value="1"/>
</dbReference>
<evidence type="ECO:0000313" key="4">
    <source>
        <dbReference type="EMBL" id="RCR71620.1"/>
    </source>
</evidence>
<dbReference type="InterPro" id="IPR006860">
    <property type="entry name" value="FecR"/>
</dbReference>
<dbReference type="InterPro" id="IPR032508">
    <property type="entry name" value="FecR_C"/>
</dbReference>
<organism evidence="4 5">
    <name type="scientific">Larkinella punicea</name>
    <dbReference type="NCBI Taxonomy" id="2315727"/>
    <lineage>
        <taxon>Bacteria</taxon>
        <taxon>Pseudomonadati</taxon>
        <taxon>Bacteroidota</taxon>
        <taxon>Cytophagia</taxon>
        <taxon>Cytophagales</taxon>
        <taxon>Spirosomataceae</taxon>
        <taxon>Larkinella</taxon>
    </lineage>
</organism>
<keyword evidence="1" id="KW-0812">Transmembrane</keyword>
<dbReference type="Pfam" id="PF04773">
    <property type="entry name" value="FecR"/>
    <property type="match status" value="1"/>
</dbReference>
<dbReference type="RefSeq" id="WP_114404153.1">
    <property type="nucleotide sequence ID" value="NZ_QOWE01000001.1"/>
</dbReference>
<comment type="caution">
    <text evidence="4">The sequence shown here is derived from an EMBL/GenBank/DDBJ whole genome shotgun (WGS) entry which is preliminary data.</text>
</comment>
<evidence type="ECO:0000259" key="3">
    <source>
        <dbReference type="Pfam" id="PF16344"/>
    </source>
</evidence>
<gene>
    <name evidence="4" type="ORF">DUE52_01485</name>
</gene>
<name>A0A368JVD5_9BACT</name>
<keyword evidence="1" id="KW-1133">Transmembrane helix</keyword>
<dbReference type="InterPro" id="IPR012373">
    <property type="entry name" value="Ferrdict_sens_TM"/>
</dbReference>
<sequence length="334" mass="38186">MESEVNKSLLFNHFARKTSPLQRELIAQWLQEKANEERYYEWLEEWENLHPQYLTQTDGALQRYTAFLKDNPQTDDVDTAETVVAPAQNRWSIRPWLVAASFLLLVSVGAFLFRNSIWYQTYETGFGETRSLQLADGSAVLLNANSTLRVPRWGFGTRIREVLLTGEANFSVNHTADDQKFVVKTVKNFEVVVLGTEFSVFARKRGAKVTLNKGKVQVQVQTGQTVKQVLMKPGELVTLDPQNHIALKTMKQTQLHPAWGEKRFVFEETPLQEVAYLLEENYGLQVDIKDQKLAGRVLMGSFRADNVDQLLQSISELLDINVVRQGNHVQLMDN</sequence>
<dbReference type="EMBL" id="QOWE01000001">
    <property type="protein sequence ID" value="RCR71620.1"/>
    <property type="molecule type" value="Genomic_DNA"/>
</dbReference>
<dbReference type="PANTHER" id="PTHR30273:SF2">
    <property type="entry name" value="PROTEIN FECR"/>
    <property type="match status" value="1"/>
</dbReference>
<accession>A0A368JVD5</accession>
<dbReference type="OrthoDB" id="1523489at2"/>
<feature type="domain" description="Protein FecR C-terminal" evidence="3">
    <location>
        <begin position="263"/>
        <end position="329"/>
    </location>
</feature>
<evidence type="ECO:0000256" key="1">
    <source>
        <dbReference type="SAM" id="Phobius"/>
    </source>
</evidence>